<proteinExistence type="predicted"/>
<comment type="caution">
    <text evidence="1">The sequence shown here is derived from an EMBL/GenBank/DDBJ whole genome shotgun (WGS) entry which is preliminary data.</text>
</comment>
<dbReference type="EMBL" id="JBBPBN010000716">
    <property type="protein sequence ID" value="KAK8482980.1"/>
    <property type="molecule type" value="Genomic_DNA"/>
</dbReference>
<accession>A0ABR1ZQL8</accession>
<name>A0ABR1ZQL8_9ROSI</name>
<organism evidence="1 2">
    <name type="scientific">Hibiscus sabdariffa</name>
    <name type="common">roselle</name>
    <dbReference type="NCBI Taxonomy" id="183260"/>
    <lineage>
        <taxon>Eukaryota</taxon>
        <taxon>Viridiplantae</taxon>
        <taxon>Streptophyta</taxon>
        <taxon>Embryophyta</taxon>
        <taxon>Tracheophyta</taxon>
        <taxon>Spermatophyta</taxon>
        <taxon>Magnoliopsida</taxon>
        <taxon>eudicotyledons</taxon>
        <taxon>Gunneridae</taxon>
        <taxon>Pentapetalae</taxon>
        <taxon>rosids</taxon>
        <taxon>malvids</taxon>
        <taxon>Malvales</taxon>
        <taxon>Malvaceae</taxon>
        <taxon>Malvoideae</taxon>
        <taxon>Hibiscus</taxon>
    </lineage>
</organism>
<reference evidence="1 2" key="1">
    <citation type="journal article" date="2024" name="G3 (Bethesda)">
        <title>Genome assembly of Hibiscus sabdariffa L. provides insights into metabolisms of medicinal natural products.</title>
        <authorList>
            <person name="Kim T."/>
        </authorList>
    </citation>
    <scope>NUCLEOTIDE SEQUENCE [LARGE SCALE GENOMIC DNA]</scope>
    <source>
        <strain evidence="1">TK-2024</strain>
        <tissue evidence="1">Old leaves</tissue>
    </source>
</reference>
<keyword evidence="2" id="KW-1185">Reference proteome</keyword>
<gene>
    <name evidence="1" type="ORF">V6N11_061866</name>
</gene>
<protein>
    <submittedName>
        <fullName evidence="1">Uncharacterized protein</fullName>
    </submittedName>
</protein>
<dbReference type="Proteomes" id="UP001396334">
    <property type="component" value="Unassembled WGS sequence"/>
</dbReference>
<evidence type="ECO:0000313" key="1">
    <source>
        <dbReference type="EMBL" id="KAK8482980.1"/>
    </source>
</evidence>
<sequence length="171" mass="19158">MLVSTSYKSRYVPAIKTTSNGTKAADNKLQVWGNSPKAFESTRQATRDKASPIRGRKQGSDEILGLSMDIGYQGILSDWPLKQQFVCQNKTRALCLSGGYFPWNRSLINNNLAIKDPKSYKGKETLDSCEVEGKNKIEDVVSDYLQGMDLSNSRKRKIEDTEGFTFFAAKK</sequence>
<evidence type="ECO:0000313" key="2">
    <source>
        <dbReference type="Proteomes" id="UP001396334"/>
    </source>
</evidence>